<sequence>MNSRLFSSLLLGLVLVGVHADGGGNELLDEARCFGGRLTYRARIALGNAKFACIQSTSTTTTTANPNGDSALSAHQQREIVELYRELSTSNNTAAACRSSPQEAALKLCILTGAGWVQSGLLSQTNILSSFTITSATFIPAVTDCVTSANAVTGDAAAKVTAFFTCWNGKVASSGCQSREEGRWGGRGRGGH</sequence>
<accession>A0A7R9FRG1</accession>
<evidence type="ECO:0000256" key="2">
    <source>
        <dbReference type="SAM" id="SignalP"/>
    </source>
</evidence>
<name>A0A7R9FRG1_9CRUS</name>
<evidence type="ECO:0000313" key="4">
    <source>
        <dbReference type="Proteomes" id="UP000677054"/>
    </source>
</evidence>
<dbReference type="AlphaFoldDB" id="A0A7R9FRG1"/>
<evidence type="ECO:0000256" key="1">
    <source>
        <dbReference type="SAM" id="MobiDB-lite"/>
    </source>
</evidence>
<feature type="region of interest" description="Disordered" evidence="1">
    <location>
        <begin position="173"/>
        <end position="192"/>
    </location>
</feature>
<keyword evidence="2" id="KW-0732">Signal</keyword>
<feature type="signal peptide" evidence="2">
    <location>
        <begin position="1"/>
        <end position="20"/>
    </location>
</feature>
<keyword evidence="4" id="KW-1185">Reference proteome</keyword>
<dbReference type="EMBL" id="LR903837">
    <property type="protein sequence ID" value="CAD7252335.1"/>
    <property type="molecule type" value="Genomic_DNA"/>
</dbReference>
<dbReference type="EMBL" id="CAJPEV010004320">
    <property type="protein sequence ID" value="CAG0901589.1"/>
    <property type="molecule type" value="Genomic_DNA"/>
</dbReference>
<feature type="chain" id="PRO_5036210595" evidence="2">
    <location>
        <begin position="21"/>
        <end position="192"/>
    </location>
</feature>
<organism evidence="3">
    <name type="scientific">Darwinula stevensoni</name>
    <dbReference type="NCBI Taxonomy" id="69355"/>
    <lineage>
        <taxon>Eukaryota</taxon>
        <taxon>Metazoa</taxon>
        <taxon>Ecdysozoa</taxon>
        <taxon>Arthropoda</taxon>
        <taxon>Crustacea</taxon>
        <taxon>Oligostraca</taxon>
        <taxon>Ostracoda</taxon>
        <taxon>Podocopa</taxon>
        <taxon>Podocopida</taxon>
        <taxon>Darwinulocopina</taxon>
        <taxon>Darwinuloidea</taxon>
        <taxon>Darwinulidae</taxon>
        <taxon>Darwinula</taxon>
    </lineage>
</organism>
<proteinExistence type="predicted"/>
<reference evidence="3" key="1">
    <citation type="submission" date="2020-11" db="EMBL/GenBank/DDBJ databases">
        <authorList>
            <person name="Tran Van P."/>
        </authorList>
    </citation>
    <scope>NUCLEOTIDE SEQUENCE</scope>
</reference>
<gene>
    <name evidence="3" type="ORF">DSTB1V02_LOCUS12093</name>
</gene>
<dbReference type="Proteomes" id="UP000677054">
    <property type="component" value="Unassembled WGS sequence"/>
</dbReference>
<protein>
    <submittedName>
        <fullName evidence="3">Uncharacterized protein</fullName>
    </submittedName>
</protein>
<evidence type="ECO:0000313" key="3">
    <source>
        <dbReference type="EMBL" id="CAD7252335.1"/>
    </source>
</evidence>